<dbReference type="PANTHER" id="PTHR13593">
    <property type="match status" value="1"/>
</dbReference>
<dbReference type="EMBL" id="JANBUL010000016">
    <property type="protein sequence ID" value="KAJ2785030.1"/>
    <property type="molecule type" value="Genomic_DNA"/>
</dbReference>
<gene>
    <name evidence="1" type="ORF">H4R18_000738</name>
</gene>
<dbReference type="GO" id="GO:0008081">
    <property type="term" value="F:phosphoric diester hydrolase activity"/>
    <property type="evidence" value="ECO:0007669"/>
    <property type="project" value="InterPro"/>
</dbReference>
<dbReference type="Proteomes" id="UP001140217">
    <property type="component" value="Unassembled WGS sequence"/>
</dbReference>
<dbReference type="GO" id="GO:0006629">
    <property type="term" value="P:lipid metabolic process"/>
    <property type="evidence" value="ECO:0007669"/>
    <property type="project" value="InterPro"/>
</dbReference>
<dbReference type="AlphaFoldDB" id="A0A9W8LLN1"/>
<accession>A0A9W8LLN1</accession>
<organism evidence="1 2">
    <name type="scientific">Coemansia javaensis</name>
    <dbReference type="NCBI Taxonomy" id="2761396"/>
    <lineage>
        <taxon>Eukaryota</taxon>
        <taxon>Fungi</taxon>
        <taxon>Fungi incertae sedis</taxon>
        <taxon>Zoopagomycota</taxon>
        <taxon>Kickxellomycotina</taxon>
        <taxon>Kickxellomycetes</taxon>
        <taxon>Kickxellales</taxon>
        <taxon>Kickxellaceae</taxon>
        <taxon>Coemansia</taxon>
    </lineage>
</organism>
<dbReference type="SUPFAM" id="SSF51695">
    <property type="entry name" value="PLC-like phosphodiesterases"/>
    <property type="match status" value="1"/>
</dbReference>
<evidence type="ECO:0008006" key="3">
    <source>
        <dbReference type="Google" id="ProtNLM"/>
    </source>
</evidence>
<reference evidence="1" key="1">
    <citation type="submission" date="2022-07" db="EMBL/GenBank/DDBJ databases">
        <title>Phylogenomic reconstructions and comparative analyses of Kickxellomycotina fungi.</title>
        <authorList>
            <person name="Reynolds N.K."/>
            <person name="Stajich J.E."/>
            <person name="Barry K."/>
            <person name="Grigoriev I.V."/>
            <person name="Crous P."/>
            <person name="Smith M.E."/>
        </authorList>
    </citation>
    <scope>NUCLEOTIDE SEQUENCE</scope>
    <source>
        <strain evidence="1">NBRC 105414</strain>
    </source>
</reference>
<evidence type="ECO:0000313" key="2">
    <source>
        <dbReference type="Proteomes" id="UP001140217"/>
    </source>
</evidence>
<dbReference type="PANTHER" id="PTHR13593:SF140">
    <property type="entry name" value="PLC-LIKE PHOSPHODIESTERASE"/>
    <property type="match status" value="1"/>
</dbReference>
<dbReference type="Pfam" id="PF26146">
    <property type="entry name" value="PI-PLC_X"/>
    <property type="match status" value="1"/>
</dbReference>
<dbReference type="InterPro" id="IPR051057">
    <property type="entry name" value="PI-PLC_domain"/>
</dbReference>
<comment type="caution">
    <text evidence="1">The sequence shown here is derived from an EMBL/GenBank/DDBJ whole genome shotgun (WGS) entry which is preliminary data.</text>
</comment>
<dbReference type="Gene3D" id="3.20.20.190">
    <property type="entry name" value="Phosphatidylinositol (PI) phosphodiesterase"/>
    <property type="match status" value="1"/>
</dbReference>
<protein>
    <recommendedName>
        <fullName evidence="3">PLC-like phosphodiesterase</fullName>
    </recommendedName>
</protein>
<proteinExistence type="predicted"/>
<dbReference type="OrthoDB" id="7984201at2759"/>
<dbReference type="InterPro" id="IPR017946">
    <property type="entry name" value="PLC-like_Pdiesterase_TIM-brl"/>
</dbReference>
<sequence>MGVGVGAATTQCNQHEELCARAYNEVTYISTHASFAVTNQTQPTRPGTQFRGIREQLDDGVRGLHLNLKQPTAVVSLCYPTCDVNNGGPLVDTLRVVKEWLDANRNDVVTLFLEGTSADATPDAVARAFADSGIDKYALRGKPAAWPTLGAMIGNGTTLVVFAEDAAIAAESPQGYIIPYRGTVLRLDGPFAYGAPWTCGPWTRTSESIMLIPHYIVQTASYNGVAYANMPYPFHLGTTNGYQFEFHAVNCRASQSIWINFMEVDFYDQGDVKTPTLKLNSLPYPGDSPDNFYPEFYDADPDLPAPARSAAPAIRLCARPDCLLLLPLLLLPLLLPAAAALDVARLLAAPDNSADKVTEEQIEALLNI</sequence>
<evidence type="ECO:0000313" key="1">
    <source>
        <dbReference type="EMBL" id="KAJ2785030.1"/>
    </source>
</evidence>
<keyword evidence="2" id="KW-1185">Reference proteome</keyword>
<name>A0A9W8LLN1_9FUNG</name>